<evidence type="ECO:0000313" key="5">
    <source>
        <dbReference type="Proteomes" id="UP000298180"/>
    </source>
</evidence>
<dbReference type="RefSeq" id="WP_135263948.1">
    <property type="nucleotide sequence ID" value="NZ_SMLM01000002.1"/>
</dbReference>
<evidence type="ECO:0000256" key="2">
    <source>
        <dbReference type="ARBA" id="ARBA00019418"/>
    </source>
</evidence>
<dbReference type="Pfam" id="PF03937">
    <property type="entry name" value="Sdh5"/>
    <property type="match status" value="1"/>
</dbReference>
<dbReference type="SUPFAM" id="SSF109910">
    <property type="entry name" value="YgfY-like"/>
    <property type="match status" value="1"/>
</dbReference>
<accession>A0A4Z0BU98</accession>
<comment type="caution">
    <text evidence="4">The sequence shown here is derived from an EMBL/GenBank/DDBJ whole genome shotgun (WGS) entry which is preliminary data.</text>
</comment>
<comment type="similarity">
    <text evidence="1">Belongs to the SdhE FAD assembly factor family.</text>
</comment>
<gene>
    <name evidence="4" type="ORF">EZ313_14235</name>
</gene>
<dbReference type="InterPro" id="IPR036714">
    <property type="entry name" value="SDH_sf"/>
</dbReference>
<evidence type="ECO:0000256" key="1">
    <source>
        <dbReference type="ARBA" id="ARBA00008571"/>
    </source>
</evidence>
<proteinExistence type="inferred from homology"/>
<dbReference type="InterPro" id="IPR005631">
    <property type="entry name" value="SDH"/>
</dbReference>
<dbReference type="EMBL" id="SMLM01000002">
    <property type="protein sequence ID" value="TFZ02421.1"/>
    <property type="molecule type" value="Genomic_DNA"/>
</dbReference>
<evidence type="ECO:0000256" key="3">
    <source>
        <dbReference type="ARBA" id="ARBA00023186"/>
    </source>
</evidence>
<dbReference type="Proteomes" id="UP000298180">
    <property type="component" value="Unassembled WGS sequence"/>
</dbReference>
<name>A0A4Z0BU98_9BURK</name>
<keyword evidence="3" id="KW-0143">Chaperone</keyword>
<protein>
    <recommendedName>
        <fullName evidence="2">FAD assembly factor SdhE</fullName>
    </recommendedName>
</protein>
<evidence type="ECO:0000313" key="4">
    <source>
        <dbReference type="EMBL" id="TFZ02421.1"/>
    </source>
</evidence>
<dbReference type="AlphaFoldDB" id="A0A4Z0BU98"/>
<sequence>MGEALLDEHAVGKLRWRCRRGLLENDLFLERFFARHGACLTPRQGQLLEELMQLSDNDLMDLLLCRREPAGELDRPEMRQLLQLLRSR</sequence>
<reference evidence="4 5" key="1">
    <citation type="submission" date="2019-03" db="EMBL/GenBank/DDBJ databases">
        <title>Ramlibacter henchirensis DSM 14656, whole genome shotgun sequence.</title>
        <authorList>
            <person name="Zhang X."/>
            <person name="Feng G."/>
            <person name="Zhu H."/>
        </authorList>
    </citation>
    <scope>NUCLEOTIDE SEQUENCE [LARGE SCALE GENOMIC DNA]</scope>
    <source>
        <strain evidence="4 5">DSM 14656</strain>
    </source>
</reference>
<dbReference type="Gene3D" id="1.10.150.250">
    <property type="entry name" value="Flavinator of succinate dehydrogenase"/>
    <property type="match status" value="1"/>
</dbReference>
<organism evidence="4 5">
    <name type="scientific">Ramlibacter henchirensis</name>
    <dbReference type="NCBI Taxonomy" id="204072"/>
    <lineage>
        <taxon>Bacteria</taxon>
        <taxon>Pseudomonadati</taxon>
        <taxon>Pseudomonadota</taxon>
        <taxon>Betaproteobacteria</taxon>
        <taxon>Burkholderiales</taxon>
        <taxon>Comamonadaceae</taxon>
        <taxon>Ramlibacter</taxon>
    </lineage>
</organism>
<keyword evidence="5" id="KW-1185">Reference proteome</keyword>
<dbReference type="OrthoDB" id="9180899at2"/>